<dbReference type="OrthoDB" id="10301950at2759"/>
<dbReference type="AlphaFoldDB" id="A0A0L0SEJ2"/>
<name>A0A0L0SEJ2_ALLM3</name>
<reference evidence="1 2" key="1">
    <citation type="submission" date="2009-11" db="EMBL/GenBank/DDBJ databases">
        <title>Annotation of Allomyces macrogynus ATCC 38327.</title>
        <authorList>
            <consortium name="The Broad Institute Genome Sequencing Platform"/>
            <person name="Russ C."/>
            <person name="Cuomo C."/>
            <person name="Burger G."/>
            <person name="Gray M.W."/>
            <person name="Holland P.W.H."/>
            <person name="King N."/>
            <person name="Lang F.B.F."/>
            <person name="Roger A.J."/>
            <person name="Ruiz-Trillo I."/>
            <person name="Young S.K."/>
            <person name="Zeng Q."/>
            <person name="Gargeya S."/>
            <person name="Fitzgerald M."/>
            <person name="Haas B."/>
            <person name="Abouelleil A."/>
            <person name="Alvarado L."/>
            <person name="Arachchi H.M."/>
            <person name="Berlin A."/>
            <person name="Chapman S.B."/>
            <person name="Gearin G."/>
            <person name="Goldberg J."/>
            <person name="Griggs A."/>
            <person name="Gujja S."/>
            <person name="Hansen M."/>
            <person name="Heiman D."/>
            <person name="Howarth C."/>
            <person name="Larimer J."/>
            <person name="Lui A."/>
            <person name="MacDonald P.J.P."/>
            <person name="McCowen C."/>
            <person name="Montmayeur A."/>
            <person name="Murphy C."/>
            <person name="Neiman D."/>
            <person name="Pearson M."/>
            <person name="Priest M."/>
            <person name="Roberts A."/>
            <person name="Saif S."/>
            <person name="Shea T."/>
            <person name="Sisk P."/>
            <person name="Stolte C."/>
            <person name="Sykes S."/>
            <person name="Wortman J."/>
            <person name="Nusbaum C."/>
            <person name="Birren B."/>
        </authorList>
    </citation>
    <scope>NUCLEOTIDE SEQUENCE [LARGE SCALE GENOMIC DNA]</scope>
    <source>
        <strain evidence="1 2">ATCC 38327</strain>
    </source>
</reference>
<dbReference type="EMBL" id="GG745337">
    <property type="protein sequence ID" value="KNE60948.1"/>
    <property type="molecule type" value="Genomic_DNA"/>
</dbReference>
<accession>A0A0L0SEJ2</accession>
<reference evidence="2" key="2">
    <citation type="submission" date="2009-11" db="EMBL/GenBank/DDBJ databases">
        <title>The Genome Sequence of Allomyces macrogynus strain ATCC 38327.</title>
        <authorList>
            <consortium name="The Broad Institute Genome Sequencing Platform"/>
            <person name="Russ C."/>
            <person name="Cuomo C."/>
            <person name="Shea T."/>
            <person name="Young S.K."/>
            <person name="Zeng Q."/>
            <person name="Koehrsen M."/>
            <person name="Haas B."/>
            <person name="Borodovsky M."/>
            <person name="Guigo R."/>
            <person name="Alvarado L."/>
            <person name="Berlin A."/>
            <person name="Borenstein D."/>
            <person name="Chen Z."/>
            <person name="Engels R."/>
            <person name="Freedman E."/>
            <person name="Gellesch M."/>
            <person name="Goldberg J."/>
            <person name="Griggs A."/>
            <person name="Gujja S."/>
            <person name="Heiman D."/>
            <person name="Hepburn T."/>
            <person name="Howarth C."/>
            <person name="Jen D."/>
            <person name="Larson L."/>
            <person name="Lewis B."/>
            <person name="Mehta T."/>
            <person name="Park D."/>
            <person name="Pearson M."/>
            <person name="Roberts A."/>
            <person name="Saif S."/>
            <person name="Shenoy N."/>
            <person name="Sisk P."/>
            <person name="Stolte C."/>
            <person name="Sykes S."/>
            <person name="Walk T."/>
            <person name="White J."/>
            <person name="Yandava C."/>
            <person name="Burger G."/>
            <person name="Gray M.W."/>
            <person name="Holland P.W.H."/>
            <person name="King N."/>
            <person name="Lang F.B.F."/>
            <person name="Roger A.J."/>
            <person name="Ruiz-Trillo I."/>
            <person name="Lander E."/>
            <person name="Nusbaum C."/>
        </authorList>
    </citation>
    <scope>NUCLEOTIDE SEQUENCE [LARGE SCALE GENOMIC DNA]</scope>
    <source>
        <strain evidence="2">ATCC 38327</strain>
    </source>
</reference>
<dbReference type="VEuPathDB" id="FungiDB:AMAG_18714"/>
<dbReference type="Proteomes" id="UP000054350">
    <property type="component" value="Unassembled WGS sequence"/>
</dbReference>
<evidence type="ECO:0000313" key="2">
    <source>
        <dbReference type="Proteomes" id="UP000054350"/>
    </source>
</evidence>
<proteinExistence type="predicted"/>
<protein>
    <submittedName>
        <fullName evidence="1">Uncharacterized protein</fullName>
    </submittedName>
</protein>
<gene>
    <name evidence="1" type="ORF">AMAG_18714</name>
</gene>
<sequence length="175" mass="19153">MENNFYIVDGTMNQFDLTLWPAGTADPAVTPGQRRTYVIPVGCYTMETLGMVLSQTISLFNPLLDVDITYKLSLNAIRNVSQSQITKGNESYCPELGGGVSNKHYHGAYSEPVLAVFPVNASTGYNITYRNLGSAMSWFGGANSLDSFGIEVVDGSTMSRIDISQCQWFMTLSFA</sequence>
<organism evidence="1 2">
    <name type="scientific">Allomyces macrogynus (strain ATCC 38327)</name>
    <name type="common">Allomyces javanicus var. macrogynus</name>
    <dbReference type="NCBI Taxonomy" id="578462"/>
    <lineage>
        <taxon>Eukaryota</taxon>
        <taxon>Fungi</taxon>
        <taxon>Fungi incertae sedis</taxon>
        <taxon>Blastocladiomycota</taxon>
        <taxon>Blastocladiomycetes</taxon>
        <taxon>Blastocladiales</taxon>
        <taxon>Blastocladiaceae</taxon>
        <taxon>Allomyces</taxon>
    </lineage>
</organism>
<evidence type="ECO:0000313" key="1">
    <source>
        <dbReference type="EMBL" id="KNE60948.1"/>
    </source>
</evidence>
<keyword evidence="2" id="KW-1185">Reference proteome</keyword>